<name>A0A7S7FZD4_9MOLU</name>
<feature type="transmembrane region" description="Helical" evidence="1">
    <location>
        <begin position="21"/>
        <end position="43"/>
    </location>
</feature>
<keyword evidence="1" id="KW-1133">Transmembrane helix</keyword>
<evidence type="ECO:0000256" key="1">
    <source>
        <dbReference type="SAM" id="Phobius"/>
    </source>
</evidence>
<keyword evidence="1" id="KW-0472">Membrane</keyword>
<proteinExistence type="predicted"/>
<dbReference type="AlphaFoldDB" id="A0A7S7FZD4"/>
<reference evidence="2" key="1">
    <citation type="submission" date="2020-08" db="EMBL/GenBank/DDBJ databases">
        <title>Phytoplasma sp. strain PR08 associated with Phyllody Disease of Parthenium hysterophorus.</title>
        <authorList>
            <person name="Kirdat K."/>
            <person name="Tiwarekar B."/>
            <person name="Yadav A."/>
        </authorList>
    </citation>
    <scope>NUCLEOTIDE SEQUENCE [LARGE SCALE GENOMIC DNA]</scope>
    <source>
        <strain evidence="2">PR08</strain>
    </source>
</reference>
<accession>A0A7S7FZD4</accession>
<dbReference type="EMBL" id="CP060385">
    <property type="protein sequence ID" value="QOX89302.1"/>
    <property type="molecule type" value="Genomic_DNA"/>
</dbReference>
<organism evidence="2">
    <name type="scientific">Candidatus Phytoplasma australasiaticum subsp. australasiaticum</name>
    <dbReference type="NCBI Taxonomy" id="2832407"/>
    <lineage>
        <taxon>Bacteria</taxon>
        <taxon>Bacillati</taxon>
        <taxon>Mycoplasmatota</taxon>
        <taxon>Mollicutes</taxon>
        <taxon>Acholeplasmatales</taxon>
        <taxon>Acholeplasmataceae</taxon>
        <taxon>Candidatus Phytoplasma</taxon>
        <taxon>16SrII (Peanut WB group)</taxon>
        <taxon>Candidatus Phytoplasma australasiaticum</taxon>
    </lineage>
</organism>
<gene>
    <name evidence="2" type="ORF">H7685_02290</name>
</gene>
<keyword evidence="1" id="KW-0812">Transmembrane</keyword>
<evidence type="ECO:0000313" key="2">
    <source>
        <dbReference type="EMBL" id="QOX89302.1"/>
    </source>
</evidence>
<protein>
    <submittedName>
        <fullName evidence="2">Uncharacterized protein</fullName>
    </submittedName>
</protein>
<sequence length="83" mass="10020">MYYQKQFNNKNKKHNNLIFNILFKTTICLIFVFKILKFSNFYLLGYHNTNLYVNVKNAIEPQKLKRTSSLHMISEKVLKNMKD</sequence>